<dbReference type="Pfam" id="PF03712">
    <property type="entry name" value="Cu2_monoox_C"/>
    <property type="match status" value="1"/>
</dbReference>
<evidence type="ECO:0000256" key="3">
    <source>
        <dbReference type="SAM" id="Phobius"/>
    </source>
</evidence>
<organism evidence="7 8">
    <name type="scientific">Lymnaea stagnalis</name>
    <name type="common">Great pond snail</name>
    <name type="synonym">Helix stagnalis</name>
    <dbReference type="NCBI Taxonomy" id="6523"/>
    <lineage>
        <taxon>Eukaryota</taxon>
        <taxon>Metazoa</taxon>
        <taxon>Spiralia</taxon>
        <taxon>Lophotrochozoa</taxon>
        <taxon>Mollusca</taxon>
        <taxon>Gastropoda</taxon>
        <taxon>Heterobranchia</taxon>
        <taxon>Euthyneura</taxon>
        <taxon>Panpulmonata</taxon>
        <taxon>Hygrophila</taxon>
        <taxon>Lymnaeoidea</taxon>
        <taxon>Lymnaeidae</taxon>
        <taxon>Lymnaea</taxon>
    </lineage>
</organism>
<keyword evidence="2" id="KW-0325">Glycoprotein</keyword>
<evidence type="ECO:0000313" key="7">
    <source>
        <dbReference type="EMBL" id="CAL1525882.1"/>
    </source>
</evidence>
<reference evidence="7 8" key="1">
    <citation type="submission" date="2024-04" db="EMBL/GenBank/DDBJ databases">
        <authorList>
            <consortium name="Genoscope - CEA"/>
            <person name="William W."/>
        </authorList>
    </citation>
    <scope>NUCLEOTIDE SEQUENCE [LARGE SCALE GENOMIC DNA]</scope>
</reference>
<dbReference type="Gene3D" id="2.60.120.230">
    <property type="match status" value="1"/>
</dbReference>
<name>A0AAV2GWN7_LYMST</name>
<dbReference type="GO" id="GO:0004500">
    <property type="term" value="F:dopamine beta-monooxygenase activity"/>
    <property type="evidence" value="ECO:0007669"/>
    <property type="project" value="InterPro"/>
</dbReference>
<feature type="transmembrane region" description="Helical" evidence="3">
    <location>
        <begin position="12"/>
        <end position="33"/>
    </location>
</feature>
<dbReference type="InterPro" id="IPR036939">
    <property type="entry name" value="Cu2_ascorb_mOase_N_sf"/>
</dbReference>
<dbReference type="InterPro" id="IPR008977">
    <property type="entry name" value="PHM/PNGase_F_dom_sf"/>
</dbReference>
<keyword evidence="3" id="KW-1133">Transmembrane helix</keyword>
<accession>A0AAV2GWN7</accession>
<dbReference type="Pfam" id="PF24784">
    <property type="entry name" value="Temptin_C"/>
    <property type="match status" value="1"/>
</dbReference>
<feature type="domain" description="Copper type II ascorbate-dependent monooxygenase N-terminal" evidence="4">
    <location>
        <begin position="169"/>
        <end position="283"/>
    </location>
</feature>
<dbReference type="GO" id="GO:0005507">
    <property type="term" value="F:copper ion binding"/>
    <property type="evidence" value="ECO:0007669"/>
    <property type="project" value="InterPro"/>
</dbReference>
<proteinExistence type="predicted"/>
<dbReference type="EMBL" id="CAXITT010000001">
    <property type="protein sequence ID" value="CAL1525882.1"/>
    <property type="molecule type" value="Genomic_DNA"/>
</dbReference>
<sequence length="565" mass="62344">MTLKLSLETSSCAIFRSFSLVVALLISPVLPYATYQEQLPNGNNVPHPCKVNYMWRGLGHENPNGGGARNPFGLAFASAGHKWTRELCLMDTDGDGRSNGEELGDPSCVWTSGQLPSRTDGISHPGVCEPINSTLCKGRDSFVNCELQGFDNCTRVKQPGVLNITKQFPRFLVPAQETSYYCMTYDLPADQEYHIIAFEPVIVNRDVMHHILFYGCVSDSKVRYDQPVPCGMNAESVGCYDILAAWTVGTPGSCLPSTVGFRIGNSTYSRAMMQVHWNNPQNVQNYYDSSGIRIYYQPAVDTINDLTMFAVGQNVLEIPPGQTSYVQSGICPGSCTQMIFSEPVHVVMGLNHMHYLGRGGRVELYRNGSKVTDLTYDEVYSYDSPVSHIHDPPIQVLPGDEIRSTCVFNSMSSKRYIYFGESTQEEMCVMFLTVYPARAVRSTNNCVQVGPVTTCDRLAGRPVQGCDWMTFVNMKSPASAALLQKLRDSCSLDGMCRPECKLVHDEIAQHPCMKGDVVDLVNLVFTKSMLGLEFLGRFHSCSNVIKPSGTTTTPASTCTKETCGC</sequence>
<keyword evidence="3" id="KW-0812">Transmembrane</keyword>
<dbReference type="InterPro" id="IPR000945">
    <property type="entry name" value="DBH-like"/>
</dbReference>
<keyword evidence="3" id="KW-0472">Membrane</keyword>
<dbReference type="InterPro" id="IPR000323">
    <property type="entry name" value="Cu2_ascorb_mOase_N"/>
</dbReference>
<dbReference type="Pfam" id="PF01082">
    <property type="entry name" value="Cu2_monooxygen"/>
    <property type="match status" value="1"/>
</dbReference>
<dbReference type="PANTHER" id="PTHR10157:SF23">
    <property type="entry name" value="MOXD1 HOMOLOG 1"/>
    <property type="match status" value="1"/>
</dbReference>
<evidence type="ECO:0000259" key="4">
    <source>
        <dbReference type="Pfam" id="PF01082"/>
    </source>
</evidence>
<feature type="domain" description="Temptin Cys/Cys disulfide" evidence="6">
    <location>
        <begin position="31"/>
        <end position="127"/>
    </location>
</feature>
<evidence type="ECO:0000259" key="5">
    <source>
        <dbReference type="Pfam" id="PF03712"/>
    </source>
</evidence>
<evidence type="ECO:0000259" key="6">
    <source>
        <dbReference type="Pfam" id="PF24784"/>
    </source>
</evidence>
<evidence type="ECO:0000256" key="1">
    <source>
        <dbReference type="ARBA" id="ARBA00023157"/>
    </source>
</evidence>
<dbReference type="Gene3D" id="2.60.120.310">
    <property type="entry name" value="Copper type II, ascorbate-dependent monooxygenase, N-terminal domain"/>
    <property type="match status" value="1"/>
</dbReference>
<keyword evidence="8" id="KW-1185">Reference proteome</keyword>
<dbReference type="InterPro" id="IPR024548">
    <property type="entry name" value="Cu2_monoox_C"/>
</dbReference>
<feature type="domain" description="Copper type II ascorbate-dependent monooxygenase C-terminal" evidence="5">
    <location>
        <begin position="313"/>
        <end position="452"/>
    </location>
</feature>
<comment type="caution">
    <text evidence="7">The sequence shown here is derived from an EMBL/GenBank/DDBJ whole genome shotgun (WGS) entry which is preliminary data.</text>
</comment>
<dbReference type="InterPro" id="IPR057626">
    <property type="entry name" value="S-S_Temptin"/>
</dbReference>
<protein>
    <submittedName>
        <fullName evidence="7">Uncharacterized protein</fullName>
    </submittedName>
</protein>
<dbReference type="SUPFAM" id="SSF49742">
    <property type="entry name" value="PHM/PNGase F"/>
    <property type="match status" value="2"/>
</dbReference>
<dbReference type="Proteomes" id="UP001497497">
    <property type="component" value="Unassembled WGS sequence"/>
</dbReference>
<dbReference type="AlphaFoldDB" id="A0AAV2GWN7"/>
<gene>
    <name evidence="7" type="ORF">GSLYS_00000059001</name>
</gene>
<keyword evidence="1" id="KW-1015">Disulfide bond</keyword>
<dbReference type="InterPro" id="IPR014784">
    <property type="entry name" value="Cu2_ascorb_mOase-like_C"/>
</dbReference>
<evidence type="ECO:0000313" key="8">
    <source>
        <dbReference type="Proteomes" id="UP001497497"/>
    </source>
</evidence>
<evidence type="ECO:0000256" key="2">
    <source>
        <dbReference type="ARBA" id="ARBA00023180"/>
    </source>
</evidence>
<dbReference type="PANTHER" id="PTHR10157">
    <property type="entry name" value="DOPAMINE BETA HYDROXYLASE RELATED"/>
    <property type="match status" value="1"/>
</dbReference>